<feature type="domain" description="Tape measure protein N-terminal" evidence="4">
    <location>
        <begin position="62"/>
        <end position="251"/>
    </location>
</feature>
<dbReference type="Pfam" id="PF20155">
    <property type="entry name" value="TMP_3"/>
    <property type="match status" value="1"/>
</dbReference>
<evidence type="ECO:0000259" key="2">
    <source>
        <dbReference type="Pfam" id="PF06120"/>
    </source>
</evidence>
<feature type="coiled-coil region" evidence="1">
    <location>
        <begin position="853"/>
        <end position="880"/>
    </location>
</feature>
<dbReference type="Pfam" id="PF06120">
    <property type="entry name" value="Phage_HK97_TLTM"/>
    <property type="match status" value="1"/>
</dbReference>
<sequence length="1119" mass="120975">MTDFATLAIKLTSDGAGKARADLRSVQTQAGQTERSVESLNKMMNNLKRLLAVGLGIQGIGSLLQMADTMKSLNAQVRFVTGSIDEYNAVNKQLFAIAQQTRASLEATTTLYTRSARALKDYGYSQQRILTFTETLNKAMAVGGVGAQEQASALFQLSQALGSGRLQGDEFRTIAESAPIILDVVAQYMGKTRAEVKELASEGKITSQLLFEAITGASKRISAQFEEIPLTFGQAMQQMQNATLKFVDDFSNSTGVFTTLAETISFLAQNFDYLALAIGAVALGNLAKYTQGMLVSAVATQKQAMANLRVAQTAQTKATAELAVARAEMQALSATLKLAQSEQTRSVIRNQMAAQSQRIIALTNAETVATQKLAASKQAVSISSRVLGGAMGLLGGPAGVITIAAGALFYFTEKAEQARAKALDLEGANRLLETSYKDMSLAALGAELSKHIKDLESQKNEVENLKAAISTKTGYLNDNGSGNPFFDARKTQAEIAELQRQLRAALEVQNIRGSGLERLLTELATKALSSGQSLAQFREEMILAGVSSNSLDKALSPLNTDLLSITGELQRLFPNIDTTKISMEGLNVSVGGFAIVAPSAERGAISVASGISKMAMIAAIASGNLDVLKGKIAGISGVNQKLQDKIDRNSAMVEINKLRNNKQYKKANEKEASLRTRETLDSLNIKEGTADWDANYSKYYQSELALLGSQTGKNGGKNKGSKTDRFGDMYNDYTSQIAQLKAESASIAQYGGVSIYKEYDQLMEKLKTDRETFKNMTTAQIEQLKKLAQESDKANMAKQVSQYAFNKKDEFEQMQFEANLLNKTSEEQERLNYYRKIDQEIKQLSIGMSDEYVQKLLAEGEAAKKNYEEIQKLKKEKQKDPIAGLRDGFAKFGKDAEDVMGNVSSITLNTLNGMSDALTNFVLTGKMDFRSFAQSVIKDITSMIIKMMIFNAIKSAGKAMGFDMSFLGGASSGGYADGSWLFYRGGPVGFEQGGFTGLGGKYQPAGIVHRGEYVITKEATSRLGVDYLDYLNYQSRSKPRGFANGGGVGVPTVHQTNGQTNIKVNVINNGEAANAKVESKQTDNGLEITVELLKTMTDIAERAANNAITTNFRPGGAFA</sequence>
<feature type="domain" description="Tail length tape measure" evidence="2">
    <location>
        <begin position="379"/>
        <end position="475"/>
    </location>
</feature>
<dbReference type="InterPro" id="IPR009302">
    <property type="entry name" value="Tail_length_tape_measure"/>
</dbReference>
<dbReference type="InterPro" id="IPR006431">
    <property type="entry name" value="Phage_tape_meas_C"/>
</dbReference>
<organism evidence="5 6">
    <name type="scientific">Rodentibacter pneumotropicus</name>
    <dbReference type="NCBI Taxonomy" id="758"/>
    <lineage>
        <taxon>Bacteria</taxon>
        <taxon>Pseudomonadati</taxon>
        <taxon>Pseudomonadota</taxon>
        <taxon>Gammaproteobacteria</taxon>
        <taxon>Pasteurellales</taxon>
        <taxon>Pasteurellaceae</taxon>
        <taxon>Rodentibacter</taxon>
    </lineage>
</organism>
<evidence type="ECO:0000256" key="1">
    <source>
        <dbReference type="SAM" id="Coils"/>
    </source>
</evidence>
<evidence type="ECO:0000259" key="4">
    <source>
        <dbReference type="Pfam" id="PF20155"/>
    </source>
</evidence>
<feature type="coiled-coil region" evidence="1">
    <location>
        <begin position="441"/>
        <end position="508"/>
    </location>
</feature>
<evidence type="ECO:0000259" key="3">
    <source>
        <dbReference type="Pfam" id="PF09718"/>
    </source>
</evidence>
<dbReference type="NCBIfam" id="TIGR01541">
    <property type="entry name" value="tape_meas_lam_C"/>
    <property type="match status" value="1"/>
</dbReference>
<evidence type="ECO:0000313" key="6">
    <source>
        <dbReference type="Proteomes" id="UP001206350"/>
    </source>
</evidence>
<dbReference type="NCBIfam" id="TIGR02675">
    <property type="entry name" value="tape_meas_nterm"/>
    <property type="match status" value="1"/>
</dbReference>
<protein>
    <submittedName>
        <fullName evidence="5">Phage tail tape measure protein</fullName>
    </submittedName>
</protein>
<dbReference type="InterPro" id="IPR013491">
    <property type="entry name" value="Tape_meas_N"/>
</dbReference>
<keyword evidence="1" id="KW-0175">Coiled coil</keyword>
<dbReference type="Proteomes" id="UP001206350">
    <property type="component" value="Unassembled WGS sequence"/>
</dbReference>
<comment type="caution">
    <text evidence="5">The sequence shown here is derived from an EMBL/GenBank/DDBJ whole genome shotgun (WGS) entry which is preliminary data.</text>
</comment>
<name>A0AAW5LDS9_9PAST</name>
<accession>A0AAW5LDS9</accession>
<gene>
    <name evidence="5" type="ORF">MUU45_001115</name>
</gene>
<evidence type="ECO:0000313" key="5">
    <source>
        <dbReference type="EMBL" id="MCQ9121566.1"/>
    </source>
</evidence>
<proteinExistence type="predicted"/>
<dbReference type="EMBL" id="JALJCU010000021">
    <property type="protein sequence ID" value="MCQ9121566.1"/>
    <property type="molecule type" value="Genomic_DNA"/>
</dbReference>
<dbReference type="RefSeq" id="WP_256891902.1">
    <property type="nucleotide sequence ID" value="NZ_JALJCU010000021.1"/>
</dbReference>
<keyword evidence="6" id="KW-1185">Reference proteome</keyword>
<dbReference type="Pfam" id="PF09718">
    <property type="entry name" value="Tape_meas_lam_C"/>
    <property type="match status" value="1"/>
</dbReference>
<dbReference type="AlphaFoldDB" id="A0AAW5LDS9"/>
<reference evidence="5 6" key="1">
    <citation type="journal article" date="2022" name="Microbiol. Spectr.">
        <title>Microbiota of the Pregnant Mouse: Characterization of the Bacterial Communities in the Oral Cavity, Lung, Intestine, and Vagina through Culture and DNA Sequencing.</title>
        <authorList>
            <person name="Greenberg J.M."/>
            <person name="Romero R."/>
            <person name="Winters A.D."/>
            <person name="Galaz J."/>
            <person name="Garcia-Flores V."/>
            <person name="Arenas-Hernandez M."/>
            <person name="Panzer J."/>
            <person name="Shaffer Z."/>
            <person name="Kracht D.J."/>
            <person name="Gomez-Lopez N."/>
            <person name="Theis K.R."/>
        </authorList>
    </citation>
    <scope>NUCLEOTIDE SEQUENCE [LARGE SCALE GENOMIC DNA]</scope>
    <source>
        <strain evidence="5 6">MAC-C1-H1</strain>
    </source>
</reference>
<feature type="domain" description="Bacteriophage tail tape measure C-terminal" evidence="3">
    <location>
        <begin position="883"/>
        <end position="953"/>
    </location>
</feature>